<dbReference type="InParanoid" id="A0A177C3X3"/>
<keyword evidence="2" id="KW-1185">Reference proteome</keyword>
<evidence type="ECO:0000313" key="2">
    <source>
        <dbReference type="Proteomes" id="UP000077069"/>
    </source>
</evidence>
<protein>
    <submittedName>
        <fullName evidence="1">Uncharacterized protein</fullName>
    </submittedName>
</protein>
<proteinExistence type="predicted"/>
<organism evidence="1 2">
    <name type="scientific">Paraphaeosphaeria sporulosa</name>
    <dbReference type="NCBI Taxonomy" id="1460663"/>
    <lineage>
        <taxon>Eukaryota</taxon>
        <taxon>Fungi</taxon>
        <taxon>Dikarya</taxon>
        <taxon>Ascomycota</taxon>
        <taxon>Pezizomycotina</taxon>
        <taxon>Dothideomycetes</taxon>
        <taxon>Pleosporomycetidae</taxon>
        <taxon>Pleosporales</taxon>
        <taxon>Massarineae</taxon>
        <taxon>Didymosphaeriaceae</taxon>
        <taxon>Paraphaeosphaeria</taxon>
    </lineage>
</organism>
<gene>
    <name evidence="1" type="ORF">CC84DRAFT_1167233</name>
</gene>
<dbReference type="AlphaFoldDB" id="A0A177C3X3"/>
<reference evidence="1 2" key="1">
    <citation type="submission" date="2016-05" db="EMBL/GenBank/DDBJ databases">
        <title>Comparative analysis of secretome profiles of manganese(II)-oxidizing ascomycete fungi.</title>
        <authorList>
            <consortium name="DOE Joint Genome Institute"/>
            <person name="Zeiner C.A."/>
            <person name="Purvine S.O."/>
            <person name="Zink E.M."/>
            <person name="Wu S."/>
            <person name="Pasa-Tolic L."/>
            <person name="Chaput D.L."/>
            <person name="Haridas S."/>
            <person name="Grigoriev I.V."/>
            <person name="Santelli C.M."/>
            <person name="Hansel C.M."/>
        </authorList>
    </citation>
    <scope>NUCLEOTIDE SEQUENCE [LARGE SCALE GENOMIC DNA]</scope>
    <source>
        <strain evidence="1 2">AP3s5-JAC2a</strain>
    </source>
</reference>
<dbReference type="Proteomes" id="UP000077069">
    <property type="component" value="Unassembled WGS sequence"/>
</dbReference>
<accession>A0A177C3X3</accession>
<name>A0A177C3X3_9PLEO</name>
<sequence>MKQALSAARYSPGHTRVQFRMCRGPACCQQPTLELRPTAFTRPGGPADCAAVRRNGCHQAQRQGPCVPCTMLDSEHRRSSCASKHNDWGTEMDRTRLGLKNAQRELQSKLRVSGQANRRIAPLRIRRRRGTKQMVPGAEKRSARRASSRCVARSTSCLRLAPAARP</sequence>
<evidence type="ECO:0000313" key="1">
    <source>
        <dbReference type="EMBL" id="OAG02106.1"/>
    </source>
</evidence>
<dbReference type="GeneID" id="28762628"/>
<dbReference type="EMBL" id="KV441556">
    <property type="protein sequence ID" value="OAG02106.1"/>
    <property type="molecule type" value="Genomic_DNA"/>
</dbReference>
<dbReference type="RefSeq" id="XP_018032471.1">
    <property type="nucleotide sequence ID" value="XM_018179142.1"/>
</dbReference>